<dbReference type="Gene3D" id="2.60.40.10">
    <property type="entry name" value="Immunoglobulins"/>
    <property type="match status" value="1"/>
</dbReference>
<evidence type="ECO:0000259" key="3">
    <source>
        <dbReference type="PROSITE" id="PS50835"/>
    </source>
</evidence>
<feature type="non-terminal residue" evidence="4">
    <location>
        <position position="1"/>
    </location>
</feature>
<dbReference type="PANTHER" id="PTHR14334">
    <property type="entry name" value="B-CELL ANTIGEN RECEPTOR COMPLEX-ASSOCIATED PROTEIN"/>
    <property type="match status" value="1"/>
</dbReference>
<dbReference type="AlphaFoldDB" id="A0A401QG25"/>
<dbReference type="InterPro" id="IPR013106">
    <property type="entry name" value="Ig_V-set"/>
</dbReference>
<dbReference type="InterPro" id="IPR007110">
    <property type="entry name" value="Ig-like_dom"/>
</dbReference>
<dbReference type="SUPFAM" id="SSF48726">
    <property type="entry name" value="Immunoglobulin"/>
    <property type="match status" value="1"/>
</dbReference>
<gene>
    <name evidence="4" type="ORF">scyTo_0024916</name>
</gene>
<sequence length="168" mass="18974">AQADVWVGQSPSSLTIKQGAGVLVTCSFMFSENNTEAFFEWKKNGIKLYGCRINGLRHCISERPEHRFNINVSWQAQILTLHIRTIAQREDDGTYYCHLHVERPLPIKTGQGNGTILIIDATDERSTSPHWNRRWLLPALLAIGILLCILCLICLLVKCKRPTGVYIG</sequence>
<dbReference type="PANTHER" id="PTHR14334:SF2">
    <property type="entry name" value="B-CELL ANTIGEN RECEPTOR COMPLEX-ASSOCIATED PROTEIN BETA CHAIN"/>
    <property type="match status" value="1"/>
</dbReference>
<evidence type="ECO:0000256" key="1">
    <source>
        <dbReference type="ARBA" id="ARBA00023319"/>
    </source>
</evidence>
<dbReference type="GO" id="GO:0019815">
    <property type="term" value="C:B cell receptor complex"/>
    <property type="evidence" value="ECO:0007669"/>
    <property type="project" value="TreeGrafter"/>
</dbReference>
<keyword evidence="5" id="KW-1185">Reference proteome</keyword>
<proteinExistence type="predicted"/>
<dbReference type="EMBL" id="BFAA01061850">
    <property type="protein sequence ID" value="GCB84324.1"/>
    <property type="molecule type" value="Genomic_DNA"/>
</dbReference>
<dbReference type="Pfam" id="PF07686">
    <property type="entry name" value="V-set"/>
    <property type="match status" value="1"/>
</dbReference>
<evidence type="ECO:0000313" key="5">
    <source>
        <dbReference type="Proteomes" id="UP000288216"/>
    </source>
</evidence>
<keyword evidence="2" id="KW-1133">Transmembrane helix</keyword>
<dbReference type="InterPro" id="IPR036179">
    <property type="entry name" value="Ig-like_dom_sf"/>
</dbReference>
<name>A0A401QG25_SCYTO</name>
<keyword evidence="2" id="KW-0472">Membrane</keyword>
<dbReference type="OrthoDB" id="10012075at2759"/>
<feature type="transmembrane region" description="Helical" evidence="2">
    <location>
        <begin position="135"/>
        <end position="157"/>
    </location>
</feature>
<keyword evidence="1" id="KW-0393">Immunoglobulin domain</keyword>
<dbReference type="PROSITE" id="PS50835">
    <property type="entry name" value="IG_LIKE"/>
    <property type="match status" value="1"/>
</dbReference>
<evidence type="ECO:0000256" key="2">
    <source>
        <dbReference type="SAM" id="Phobius"/>
    </source>
</evidence>
<organism evidence="4 5">
    <name type="scientific">Scyliorhinus torazame</name>
    <name type="common">Cloudy catshark</name>
    <name type="synonym">Catulus torazame</name>
    <dbReference type="NCBI Taxonomy" id="75743"/>
    <lineage>
        <taxon>Eukaryota</taxon>
        <taxon>Metazoa</taxon>
        <taxon>Chordata</taxon>
        <taxon>Craniata</taxon>
        <taxon>Vertebrata</taxon>
        <taxon>Chondrichthyes</taxon>
        <taxon>Elasmobranchii</taxon>
        <taxon>Galeomorphii</taxon>
        <taxon>Galeoidea</taxon>
        <taxon>Carcharhiniformes</taxon>
        <taxon>Scyliorhinidae</taxon>
        <taxon>Scyliorhinus</taxon>
    </lineage>
</organism>
<feature type="domain" description="Ig-like" evidence="3">
    <location>
        <begin position="1"/>
        <end position="97"/>
    </location>
</feature>
<reference evidence="4 5" key="1">
    <citation type="journal article" date="2018" name="Nat. Ecol. Evol.">
        <title>Shark genomes provide insights into elasmobranch evolution and the origin of vertebrates.</title>
        <authorList>
            <person name="Hara Y"/>
            <person name="Yamaguchi K"/>
            <person name="Onimaru K"/>
            <person name="Kadota M"/>
            <person name="Koyanagi M"/>
            <person name="Keeley SD"/>
            <person name="Tatsumi K"/>
            <person name="Tanaka K"/>
            <person name="Motone F"/>
            <person name="Kageyama Y"/>
            <person name="Nozu R"/>
            <person name="Adachi N"/>
            <person name="Nishimura O"/>
            <person name="Nakagawa R"/>
            <person name="Tanegashima C"/>
            <person name="Kiyatake I"/>
            <person name="Matsumoto R"/>
            <person name="Murakumo K"/>
            <person name="Nishida K"/>
            <person name="Terakita A"/>
            <person name="Kuratani S"/>
            <person name="Sato K"/>
            <person name="Hyodo S Kuraku.S."/>
        </authorList>
    </citation>
    <scope>NUCLEOTIDE SEQUENCE [LARGE SCALE GENOMIC DNA]</scope>
</reference>
<dbReference type="OMA" id="ISASINW"/>
<keyword evidence="2" id="KW-0812">Transmembrane</keyword>
<dbReference type="GO" id="GO:0030183">
    <property type="term" value="P:B cell differentiation"/>
    <property type="evidence" value="ECO:0007669"/>
    <property type="project" value="TreeGrafter"/>
</dbReference>
<comment type="caution">
    <text evidence="4">The sequence shown here is derived from an EMBL/GenBank/DDBJ whole genome shotgun (WGS) entry which is preliminary data.</text>
</comment>
<protein>
    <recommendedName>
        <fullName evidence="3">Ig-like domain-containing protein</fullName>
    </recommendedName>
</protein>
<dbReference type="GO" id="GO:0009897">
    <property type="term" value="C:external side of plasma membrane"/>
    <property type="evidence" value="ECO:0007669"/>
    <property type="project" value="TreeGrafter"/>
</dbReference>
<accession>A0A401QG25</accession>
<dbReference type="GO" id="GO:0050853">
    <property type="term" value="P:B cell receptor signaling pathway"/>
    <property type="evidence" value="ECO:0007669"/>
    <property type="project" value="TreeGrafter"/>
</dbReference>
<evidence type="ECO:0000313" key="4">
    <source>
        <dbReference type="EMBL" id="GCB84324.1"/>
    </source>
</evidence>
<dbReference type="InterPro" id="IPR013783">
    <property type="entry name" value="Ig-like_fold"/>
</dbReference>
<dbReference type="Proteomes" id="UP000288216">
    <property type="component" value="Unassembled WGS sequence"/>
</dbReference>